<dbReference type="EMBL" id="CASHSV030000001">
    <property type="protein sequence ID" value="CAJ2633311.1"/>
    <property type="molecule type" value="Genomic_DNA"/>
</dbReference>
<name>A0ACB0IMI3_TRIPR</name>
<evidence type="ECO:0000313" key="1">
    <source>
        <dbReference type="EMBL" id="CAJ2633311.1"/>
    </source>
</evidence>
<dbReference type="Proteomes" id="UP001177021">
    <property type="component" value="Unassembled WGS sequence"/>
</dbReference>
<gene>
    <name evidence="1" type="ORF">MILVUS5_LOCUS4445</name>
</gene>
<comment type="caution">
    <text evidence="1">The sequence shown here is derived from an EMBL/GenBank/DDBJ whole genome shotgun (WGS) entry which is preliminary data.</text>
</comment>
<reference evidence="1" key="1">
    <citation type="submission" date="2023-10" db="EMBL/GenBank/DDBJ databases">
        <authorList>
            <person name="Rodriguez Cubillos JULIANA M."/>
            <person name="De Vega J."/>
        </authorList>
    </citation>
    <scope>NUCLEOTIDE SEQUENCE</scope>
</reference>
<proteinExistence type="predicted"/>
<protein>
    <submittedName>
        <fullName evidence="1">Uncharacterized protein</fullName>
    </submittedName>
</protein>
<organism evidence="1 2">
    <name type="scientific">Trifolium pratense</name>
    <name type="common">Red clover</name>
    <dbReference type="NCBI Taxonomy" id="57577"/>
    <lineage>
        <taxon>Eukaryota</taxon>
        <taxon>Viridiplantae</taxon>
        <taxon>Streptophyta</taxon>
        <taxon>Embryophyta</taxon>
        <taxon>Tracheophyta</taxon>
        <taxon>Spermatophyta</taxon>
        <taxon>Magnoliopsida</taxon>
        <taxon>eudicotyledons</taxon>
        <taxon>Gunneridae</taxon>
        <taxon>Pentapetalae</taxon>
        <taxon>rosids</taxon>
        <taxon>fabids</taxon>
        <taxon>Fabales</taxon>
        <taxon>Fabaceae</taxon>
        <taxon>Papilionoideae</taxon>
        <taxon>50 kb inversion clade</taxon>
        <taxon>NPAAA clade</taxon>
        <taxon>Hologalegina</taxon>
        <taxon>IRL clade</taxon>
        <taxon>Trifolieae</taxon>
        <taxon>Trifolium</taxon>
    </lineage>
</organism>
<keyword evidence="2" id="KW-1185">Reference proteome</keyword>
<accession>A0ACB0IMI3</accession>
<sequence length="241" mass="26515">MANSKTLLSIAIAFFTTFLFSSFVNATYYQNISPSFLGFKQEKLTHIHFFLHDIVTGPKPTVVISSESPLNGKSKSPLPFGAIVVLEDPLTVGPELESNQIGKAQGFYLTVSQDAVLELELVMGMTFAFTEGKYNGSTLSVLGRNTIGAPVREMPIIGGTGEFRFARGYIQAKTHSVDYHKGDAHVEYNVYVFHYPSTSGSEEIFADGSQFTLQHLLFLATHFYTTCVNGCLKVRQATIFA</sequence>
<evidence type="ECO:0000313" key="2">
    <source>
        <dbReference type="Proteomes" id="UP001177021"/>
    </source>
</evidence>